<evidence type="ECO:0000256" key="1">
    <source>
        <dbReference type="ARBA" id="ARBA00004370"/>
    </source>
</evidence>
<dbReference type="InterPro" id="IPR023395">
    <property type="entry name" value="MCP_dom_sf"/>
</dbReference>
<dbReference type="Gene3D" id="3.40.50.2000">
    <property type="entry name" value="Glycogen Phosphorylase B"/>
    <property type="match status" value="2"/>
</dbReference>
<evidence type="ECO:0000256" key="5">
    <source>
        <dbReference type="ARBA" id="ARBA00022692"/>
    </source>
</evidence>
<dbReference type="PANTHER" id="PTHR45825:SF11">
    <property type="entry name" value="ALPHA AMYLASE DOMAIN-CONTAINING PROTEIN"/>
    <property type="match status" value="1"/>
</dbReference>
<dbReference type="InterPro" id="IPR013534">
    <property type="entry name" value="Starch_synth_cat_dom"/>
</dbReference>
<gene>
    <name evidence="9" type="ORF">PCOR1329_LOCUS77910</name>
</gene>
<evidence type="ECO:0000256" key="7">
    <source>
        <dbReference type="ARBA" id="ARBA00023234"/>
    </source>
</evidence>
<name>A0ABN9XM02_9DINO</name>
<keyword evidence="7" id="KW-0934">Plastid</keyword>
<dbReference type="SUPFAM" id="SSF103506">
    <property type="entry name" value="Mitochondrial carrier"/>
    <property type="match status" value="1"/>
</dbReference>
<reference evidence="9" key="1">
    <citation type="submission" date="2023-10" db="EMBL/GenBank/DDBJ databases">
        <authorList>
            <person name="Chen Y."/>
            <person name="Shah S."/>
            <person name="Dougan E. K."/>
            <person name="Thang M."/>
            <person name="Chan C."/>
        </authorList>
    </citation>
    <scope>NUCLEOTIDE SEQUENCE [LARGE SCALE GENOMIC DNA]</scope>
</reference>
<keyword evidence="6" id="KW-0472">Membrane</keyword>
<evidence type="ECO:0000259" key="8">
    <source>
        <dbReference type="Pfam" id="PF08323"/>
    </source>
</evidence>
<evidence type="ECO:0000256" key="2">
    <source>
        <dbReference type="ARBA" id="ARBA00004602"/>
    </source>
</evidence>
<dbReference type="SUPFAM" id="SSF53756">
    <property type="entry name" value="UDP-Glycosyltransferase/glycogen phosphorylase"/>
    <property type="match status" value="1"/>
</dbReference>
<feature type="domain" description="Starch synthase catalytic" evidence="8">
    <location>
        <begin position="135"/>
        <end position="247"/>
    </location>
</feature>
<sequence>MFSMSAFFASNEWLKTRATSATRAHIDPSGKKDMIAWAAAASAAGVVLAAVSTPLENVLVWHVARRTQESPAGVAAHFLHGAGTRTRWRVLVSGLARKLPMAPVAGLPLLAYQVMLHSGLSPGPLLTSGDSARRLVPTYMVHRHRAHGNYIDARCIYVIHNLGYQGISPLKDGDFNNFNQLGLPHEAFNDILFVYPPEQRKNQYETGEVVNLTKAGIICCDRILTVSPGYADEIRTWQGGFNLQDHIAAKSWVVCGILNGIDSSWNPSRDASIAAKFSADDMAGKKQCKEALQKALGLNVDPTACIMSFVGRLTAQKGLDVLGACVEWMIEDDKDGMNSIQLIIMGNGDASYGYVMI</sequence>
<protein>
    <recommendedName>
        <fullName evidence="8">Starch synthase catalytic domain-containing protein</fullName>
    </recommendedName>
</protein>
<comment type="subcellular location">
    <subcellularLocation>
        <location evidence="1">Membrane</location>
    </subcellularLocation>
    <subcellularLocation>
        <location evidence="2">Plastid</location>
        <location evidence="2">Amyloplast</location>
    </subcellularLocation>
</comment>
<evidence type="ECO:0000256" key="3">
    <source>
        <dbReference type="ARBA" id="ARBA00022676"/>
    </source>
</evidence>
<accession>A0ABN9XM02</accession>
<dbReference type="PANTHER" id="PTHR45825">
    <property type="entry name" value="GRANULE-BOUND STARCH SYNTHASE 1, CHLOROPLASTIC/AMYLOPLASTIC"/>
    <property type="match status" value="1"/>
</dbReference>
<dbReference type="EMBL" id="CAUYUJ010020825">
    <property type="protein sequence ID" value="CAK0900688.1"/>
    <property type="molecule type" value="Genomic_DNA"/>
</dbReference>
<evidence type="ECO:0000256" key="4">
    <source>
        <dbReference type="ARBA" id="ARBA00022679"/>
    </source>
</evidence>
<keyword evidence="5" id="KW-0812">Transmembrane</keyword>
<evidence type="ECO:0000256" key="6">
    <source>
        <dbReference type="ARBA" id="ARBA00023136"/>
    </source>
</evidence>
<comment type="caution">
    <text evidence="9">The sequence shown here is derived from an EMBL/GenBank/DDBJ whole genome shotgun (WGS) entry which is preliminary data.</text>
</comment>
<keyword evidence="7" id="KW-0035">Amyloplast</keyword>
<keyword evidence="10" id="KW-1185">Reference proteome</keyword>
<proteinExistence type="predicted"/>
<keyword evidence="4" id="KW-0808">Transferase</keyword>
<organism evidence="9 10">
    <name type="scientific">Prorocentrum cordatum</name>
    <dbReference type="NCBI Taxonomy" id="2364126"/>
    <lineage>
        <taxon>Eukaryota</taxon>
        <taxon>Sar</taxon>
        <taxon>Alveolata</taxon>
        <taxon>Dinophyceae</taxon>
        <taxon>Prorocentrales</taxon>
        <taxon>Prorocentraceae</taxon>
        <taxon>Prorocentrum</taxon>
    </lineage>
</organism>
<dbReference type="Pfam" id="PF08323">
    <property type="entry name" value="Glyco_transf_5"/>
    <property type="match status" value="1"/>
</dbReference>
<keyword evidence="3" id="KW-0328">Glycosyltransferase</keyword>
<evidence type="ECO:0000313" key="10">
    <source>
        <dbReference type="Proteomes" id="UP001189429"/>
    </source>
</evidence>
<dbReference type="Proteomes" id="UP001189429">
    <property type="component" value="Unassembled WGS sequence"/>
</dbReference>
<evidence type="ECO:0000313" key="9">
    <source>
        <dbReference type="EMBL" id="CAK0900688.1"/>
    </source>
</evidence>